<dbReference type="Gene3D" id="3.10.540.10">
    <property type="entry name" value="duf1285 like domain"/>
    <property type="match status" value="1"/>
</dbReference>
<dbReference type="STRING" id="355243.SAMN03080615_01542"/>
<reference evidence="5" key="1">
    <citation type="submission" date="2016-10" db="EMBL/GenBank/DDBJ databases">
        <authorList>
            <person name="Varghese N."/>
            <person name="Submissions S."/>
        </authorList>
    </citation>
    <scope>NUCLEOTIDE SEQUENCE [LARGE SCALE GENOMIC DNA]</scope>
    <source>
        <strain evidence="5">DSM 18887</strain>
    </source>
</reference>
<feature type="domain" description="DUF1285" evidence="2">
    <location>
        <begin position="27"/>
        <end position="93"/>
    </location>
</feature>
<feature type="region of interest" description="Disordered" evidence="1">
    <location>
        <begin position="1"/>
        <end position="28"/>
    </location>
</feature>
<accession>A0A1H9G081</accession>
<keyword evidence="5" id="KW-1185">Reference proteome</keyword>
<dbReference type="RefSeq" id="WP_091356173.1">
    <property type="nucleotide sequence ID" value="NZ_FOGB01000003.1"/>
</dbReference>
<dbReference type="PIRSF" id="PIRSF029557">
    <property type="entry name" value="UCP029557"/>
    <property type="match status" value="1"/>
</dbReference>
<evidence type="ECO:0000313" key="4">
    <source>
        <dbReference type="EMBL" id="SEQ43550.1"/>
    </source>
</evidence>
<evidence type="ECO:0000259" key="3">
    <source>
        <dbReference type="Pfam" id="PF21028"/>
    </source>
</evidence>
<dbReference type="InterPro" id="IPR048341">
    <property type="entry name" value="DUF1285_N"/>
</dbReference>
<evidence type="ECO:0000256" key="1">
    <source>
        <dbReference type="SAM" id="MobiDB-lite"/>
    </source>
</evidence>
<dbReference type="InterPro" id="IPR010707">
    <property type="entry name" value="DUF1285"/>
</dbReference>
<gene>
    <name evidence="4" type="ORF">SAMN03080615_01542</name>
</gene>
<protein>
    <recommendedName>
        <fullName evidence="6">DUF1285 domain-containing protein</fullName>
    </recommendedName>
</protein>
<dbReference type="Proteomes" id="UP000198749">
    <property type="component" value="Unassembled WGS sequence"/>
</dbReference>
<dbReference type="AlphaFoldDB" id="A0A1H9G081"/>
<evidence type="ECO:0008006" key="6">
    <source>
        <dbReference type="Google" id="ProtNLM"/>
    </source>
</evidence>
<dbReference type="InterPro" id="IPR048342">
    <property type="entry name" value="DUF1285_C"/>
</dbReference>
<feature type="domain" description="DUF1285" evidence="3">
    <location>
        <begin position="94"/>
        <end position="184"/>
    </location>
</feature>
<dbReference type="Pfam" id="PF21028">
    <property type="entry name" value="DUF1285_C"/>
    <property type="match status" value="1"/>
</dbReference>
<dbReference type="Pfam" id="PF06938">
    <property type="entry name" value="DUF1285_N"/>
    <property type="match status" value="1"/>
</dbReference>
<dbReference type="OrthoDB" id="3078366at2"/>
<dbReference type="InterPro" id="IPR023361">
    <property type="entry name" value="DUF1285_beta_roll_sf"/>
</dbReference>
<evidence type="ECO:0000313" key="5">
    <source>
        <dbReference type="Proteomes" id="UP000198749"/>
    </source>
</evidence>
<name>A0A1H9G081_9GAMM</name>
<sequence>MSEKKKADLKSIQQQLDTDHREPRSLPPVHLWTPEFSGDLDMQITRDGRWIHEGGEIKRAAMVKLFSSILWREGERYFLVTPIEKVGIQVEDVPFFFTALEVHDGEAGQELVFTSSTDDVVIASAGHPLRIEIDPDTNEPSPYLMVRYGMEGRLNRNVFYQLADLAEERDGVFGVESCGQWFRIG</sequence>
<proteinExistence type="predicted"/>
<evidence type="ECO:0000259" key="2">
    <source>
        <dbReference type="Pfam" id="PF06938"/>
    </source>
</evidence>
<dbReference type="EMBL" id="FOGB01000003">
    <property type="protein sequence ID" value="SEQ43550.1"/>
    <property type="molecule type" value="Genomic_DNA"/>
</dbReference>
<dbReference type="Gene3D" id="2.30.270.10">
    <property type="entry name" value="duf1285 protein"/>
    <property type="match status" value="1"/>
</dbReference>
<organism evidence="4 5">
    <name type="scientific">Amphritea atlantica</name>
    <dbReference type="NCBI Taxonomy" id="355243"/>
    <lineage>
        <taxon>Bacteria</taxon>
        <taxon>Pseudomonadati</taxon>
        <taxon>Pseudomonadota</taxon>
        <taxon>Gammaproteobacteria</taxon>
        <taxon>Oceanospirillales</taxon>
        <taxon>Oceanospirillaceae</taxon>
        <taxon>Amphritea</taxon>
    </lineage>
</organism>